<sequence length="246" mass="27060">MRKAYRIQLCLTAALLAGCLAGCGGSEKTSAPVKEEAQIAAETPTATPKPTATITPTPMPEPVKYQTEDKKMILYLPDKSWENVSDQDGIRLFESEGKGNITILHGTKEELEDFIIPDSEKAVGQFYKENGIGKRDYEVQKYVNNSIGDVGIYRYTVRFEEAAGFEYVYSVNYVVTAGSEIFSVSGTVQQDDVALLEQITNAVESLQICETDATAAEQTEDGHEESNEKDGGTSEDFQENPQFVEP</sequence>
<evidence type="ECO:0000313" key="4">
    <source>
        <dbReference type="Proteomes" id="UP000003100"/>
    </source>
</evidence>
<feature type="chain" id="PRO_5038572360" description="PsbP C-terminal domain-containing protein" evidence="2">
    <location>
        <begin position="22"/>
        <end position="246"/>
    </location>
</feature>
<organism evidence="3 4">
    <name type="scientific">Blautia hydrogenotrophica (strain DSM 10507 / JCM 14656 / S5a33)</name>
    <name type="common">Ruminococcus hydrogenotrophicus</name>
    <dbReference type="NCBI Taxonomy" id="476272"/>
    <lineage>
        <taxon>Bacteria</taxon>
        <taxon>Bacillati</taxon>
        <taxon>Bacillota</taxon>
        <taxon>Clostridia</taxon>
        <taxon>Lachnospirales</taxon>
        <taxon>Lachnospiraceae</taxon>
        <taxon>Blautia</taxon>
    </lineage>
</organism>
<feature type="compositionally biased region" description="Basic and acidic residues" evidence="1">
    <location>
        <begin position="220"/>
        <end position="232"/>
    </location>
</feature>
<evidence type="ECO:0000256" key="1">
    <source>
        <dbReference type="SAM" id="MobiDB-lite"/>
    </source>
</evidence>
<dbReference type="eggNOG" id="ENOG5033PYD">
    <property type="taxonomic scope" value="Bacteria"/>
</dbReference>
<protein>
    <recommendedName>
        <fullName evidence="5">PsbP C-terminal domain-containing protein</fullName>
    </recommendedName>
</protein>
<evidence type="ECO:0000313" key="3">
    <source>
        <dbReference type="EMBL" id="EEG48383.1"/>
    </source>
</evidence>
<dbReference type="HOGENOM" id="CLU_1127368_0_0_9"/>
<feature type="signal peptide" evidence="2">
    <location>
        <begin position="1"/>
        <end position="21"/>
    </location>
</feature>
<dbReference type="PATRIC" id="fig|476272.21.peg.853"/>
<dbReference type="Proteomes" id="UP000003100">
    <property type="component" value="Unassembled WGS sequence"/>
</dbReference>
<feature type="region of interest" description="Disordered" evidence="1">
    <location>
        <begin position="39"/>
        <end position="63"/>
    </location>
</feature>
<reference evidence="3 4" key="2">
    <citation type="submission" date="2009-02" db="EMBL/GenBank/DDBJ databases">
        <title>Draft genome sequence of Blautia hydrogenotrophica DSM 10507 (Ruminococcus hydrogenotrophicus DSM 10507).</title>
        <authorList>
            <person name="Sudarsanam P."/>
            <person name="Ley R."/>
            <person name="Guruge J."/>
            <person name="Turnbaugh P.J."/>
            <person name="Mahowald M."/>
            <person name="Liep D."/>
            <person name="Gordon J."/>
        </authorList>
    </citation>
    <scope>NUCLEOTIDE SEQUENCE [LARGE SCALE GENOMIC DNA]</scope>
    <source>
        <strain evidence="4">DSM 10507 / JCM 14656 / S5a33</strain>
    </source>
</reference>
<dbReference type="PROSITE" id="PS51257">
    <property type="entry name" value="PROKAR_LIPOPROTEIN"/>
    <property type="match status" value="1"/>
</dbReference>
<name>C0CPC1_BLAHS</name>
<comment type="caution">
    <text evidence="3">The sequence shown here is derived from an EMBL/GenBank/DDBJ whole genome shotgun (WGS) entry which is preliminary data.</text>
</comment>
<evidence type="ECO:0008006" key="5">
    <source>
        <dbReference type="Google" id="ProtNLM"/>
    </source>
</evidence>
<keyword evidence="4" id="KW-1185">Reference proteome</keyword>
<keyword evidence="2" id="KW-0732">Signal</keyword>
<dbReference type="GeneID" id="86822705"/>
<feature type="region of interest" description="Disordered" evidence="1">
    <location>
        <begin position="211"/>
        <end position="246"/>
    </location>
</feature>
<proteinExistence type="predicted"/>
<reference evidence="3 4" key="1">
    <citation type="submission" date="2009-01" db="EMBL/GenBank/DDBJ databases">
        <authorList>
            <person name="Fulton L."/>
            <person name="Clifton S."/>
            <person name="Fulton B."/>
            <person name="Xu J."/>
            <person name="Minx P."/>
            <person name="Pepin K.H."/>
            <person name="Johnson M."/>
            <person name="Bhonagiri V."/>
            <person name="Nash W.E."/>
            <person name="Mardis E.R."/>
            <person name="Wilson R.K."/>
        </authorList>
    </citation>
    <scope>NUCLEOTIDE SEQUENCE [LARGE SCALE GENOMIC DNA]</scope>
    <source>
        <strain evidence="4">DSM 10507 / JCM 14656 / S5a33</strain>
    </source>
</reference>
<feature type="compositionally biased region" description="Low complexity" evidence="1">
    <location>
        <begin position="39"/>
        <end position="56"/>
    </location>
</feature>
<dbReference type="AlphaFoldDB" id="C0CPC1"/>
<evidence type="ECO:0000256" key="2">
    <source>
        <dbReference type="SAM" id="SignalP"/>
    </source>
</evidence>
<dbReference type="RefSeq" id="WP_005950310.1">
    <property type="nucleotide sequence ID" value="NZ_CP136423.1"/>
</dbReference>
<gene>
    <name evidence="3" type="ORF">RUMHYD_02722</name>
</gene>
<accession>C0CPC1</accession>
<dbReference type="EMBL" id="ACBZ01000150">
    <property type="protein sequence ID" value="EEG48383.1"/>
    <property type="molecule type" value="Genomic_DNA"/>
</dbReference>